<comment type="caution">
    <text evidence="1">The sequence shown here is derived from an EMBL/GenBank/DDBJ whole genome shotgun (WGS) entry which is preliminary data.</text>
</comment>
<organism evidence="1 2">
    <name type="scientific">Caerostris darwini</name>
    <dbReference type="NCBI Taxonomy" id="1538125"/>
    <lineage>
        <taxon>Eukaryota</taxon>
        <taxon>Metazoa</taxon>
        <taxon>Ecdysozoa</taxon>
        <taxon>Arthropoda</taxon>
        <taxon>Chelicerata</taxon>
        <taxon>Arachnida</taxon>
        <taxon>Araneae</taxon>
        <taxon>Araneomorphae</taxon>
        <taxon>Entelegynae</taxon>
        <taxon>Araneoidea</taxon>
        <taxon>Araneidae</taxon>
        <taxon>Caerostris</taxon>
    </lineage>
</organism>
<accession>A0AAV4TLA1</accession>
<keyword evidence="2" id="KW-1185">Reference proteome</keyword>
<dbReference type="AlphaFoldDB" id="A0AAV4TLA1"/>
<dbReference type="Proteomes" id="UP001054837">
    <property type="component" value="Unassembled WGS sequence"/>
</dbReference>
<protein>
    <submittedName>
        <fullName evidence="1">Uncharacterized protein</fullName>
    </submittedName>
</protein>
<gene>
    <name evidence="1" type="ORF">CDAR_419271</name>
</gene>
<sequence>MADCRPFRVSSLWYDIQPTGSASRRLCKTGPRVTTSSANLFLCFTASHNRMDTPSHFRLVIISGTEKKTVSATIVRRRLYEGNLYRQPVLWIVLNNLKLS</sequence>
<evidence type="ECO:0000313" key="2">
    <source>
        <dbReference type="Proteomes" id="UP001054837"/>
    </source>
</evidence>
<proteinExistence type="predicted"/>
<dbReference type="EMBL" id="BPLQ01009920">
    <property type="protein sequence ID" value="GIY47393.1"/>
    <property type="molecule type" value="Genomic_DNA"/>
</dbReference>
<evidence type="ECO:0000313" key="1">
    <source>
        <dbReference type="EMBL" id="GIY47393.1"/>
    </source>
</evidence>
<reference evidence="1 2" key="1">
    <citation type="submission" date="2021-06" db="EMBL/GenBank/DDBJ databases">
        <title>Caerostris darwini draft genome.</title>
        <authorList>
            <person name="Kono N."/>
            <person name="Arakawa K."/>
        </authorList>
    </citation>
    <scope>NUCLEOTIDE SEQUENCE [LARGE SCALE GENOMIC DNA]</scope>
</reference>
<name>A0AAV4TLA1_9ARAC</name>